<comment type="caution">
    <text evidence="13">The sequence shown here is derived from an EMBL/GenBank/DDBJ whole genome shotgun (WGS) entry which is preliminary data.</text>
</comment>
<feature type="binding site" evidence="11">
    <location>
        <position position="136"/>
    </location>
    <ligand>
        <name>Zn(2+)</name>
        <dbReference type="ChEBI" id="CHEBI:29105"/>
    </ligand>
</feature>
<keyword evidence="14" id="KW-1185">Reference proteome</keyword>
<dbReference type="Gene3D" id="3.40.50.1220">
    <property type="entry name" value="TPP-binding domain"/>
    <property type="match status" value="1"/>
</dbReference>
<dbReference type="PANTHER" id="PTHR11085">
    <property type="entry name" value="NAD-DEPENDENT PROTEIN DEACYLASE SIRTUIN-5, MITOCHONDRIAL-RELATED"/>
    <property type="match status" value="1"/>
</dbReference>
<dbReference type="OrthoDB" id="2919105at2759"/>
<dbReference type="EC" id="2.3.1.286" evidence="2"/>
<dbReference type="GO" id="GO:0141050">
    <property type="term" value="F:histone H3K deacetylase activity"/>
    <property type="evidence" value="ECO:0007669"/>
    <property type="project" value="UniProtKB-ARBA"/>
</dbReference>
<dbReference type="AlphaFoldDB" id="A0A267E239"/>
<feature type="active site" description="Proton acceptor" evidence="11">
    <location>
        <position position="125"/>
    </location>
</feature>
<proteinExistence type="inferred from homology"/>
<dbReference type="InterPro" id="IPR029035">
    <property type="entry name" value="DHS-like_NAD/FAD-binding_dom"/>
</dbReference>
<dbReference type="Gene3D" id="2.20.28.200">
    <property type="match status" value="1"/>
</dbReference>
<feature type="binding site" evidence="11">
    <location>
        <position position="164"/>
    </location>
    <ligand>
        <name>Zn(2+)</name>
        <dbReference type="ChEBI" id="CHEBI:29105"/>
    </ligand>
</feature>
<reference evidence="13 14" key="1">
    <citation type="submission" date="2017-06" db="EMBL/GenBank/DDBJ databases">
        <title>A platform for efficient transgenesis in Macrostomum lignano, a flatworm model organism for stem cell research.</title>
        <authorList>
            <person name="Berezikov E."/>
        </authorList>
    </citation>
    <scope>NUCLEOTIDE SEQUENCE [LARGE SCALE GENOMIC DNA]</scope>
    <source>
        <strain evidence="13">DV1</strain>
        <tissue evidence="13">Whole organism</tissue>
    </source>
</reference>
<evidence type="ECO:0000256" key="7">
    <source>
        <dbReference type="ARBA" id="ARBA00023027"/>
    </source>
</evidence>
<dbReference type="Proteomes" id="UP000215902">
    <property type="component" value="Unassembled WGS sequence"/>
</dbReference>
<keyword evidence="3" id="KW-0597">Phosphoprotein</keyword>
<keyword evidence="7" id="KW-0520">NAD</keyword>
<feature type="domain" description="Deacetylase sirtuin-type" evidence="12">
    <location>
        <begin position="19"/>
        <end position="259"/>
    </location>
</feature>
<dbReference type="GO" id="GO:0017136">
    <property type="term" value="F:histone deacetylase activity, NAD-dependent"/>
    <property type="evidence" value="ECO:0007669"/>
    <property type="project" value="TreeGrafter"/>
</dbReference>
<evidence type="ECO:0000256" key="2">
    <source>
        <dbReference type="ARBA" id="ARBA00012928"/>
    </source>
</evidence>
<keyword evidence="6 11" id="KW-0862">Zinc</keyword>
<evidence type="ECO:0000256" key="11">
    <source>
        <dbReference type="PROSITE-ProRule" id="PRU00236"/>
    </source>
</evidence>
<dbReference type="InterPro" id="IPR050134">
    <property type="entry name" value="NAD-dep_sirtuin_deacylases"/>
</dbReference>
<protein>
    <recommendedName>
        <fullName evidence="2">protein acetyllysine N-acetyltransferase</fullName>
        <ecNumber evidence="2">2.3.1.286</ecNumber>
    </recommendedName>
    <alternativeName>
        <fullName evidence="10">Regulatory protein SIR2 homolog 7</fullName>
    </alternativeName>
    <alternativeName>
        <fullName evidence="9">SIR2-like protein 7</fullName>
    </alternativeName>
</protein>
<evidence type="ECO:0000313" key="14">
    <source>
        <dbReference type="Proteomes" id="UP000215902"/>
    </source>
</evidence>
<dbReference type="InterPro" id="IPR026590">
    <property type="entry name" value="Ssirtuin_cat_dom"/>
</dbReference>
<evidence type="ECO:0000256" key="8">
    <source>
        <dbReference type="ARBA" id="ARBA00038170"/>
    </source>
</evidence>
<evidence type="ECO:0000256" key="9">
    <source>
        <dbReference type="ARBA" id="ARBA00041832"/>
    </source>
</evidence>
<comment type="similarity">
    <text evidence="8">Belongs to the sirtuin family. Class IV subfamily.</text>
</comment>
<feature type="binding site" evidence="11">
    <location>
        <position position="133"/>
    </location>
    <ligand>
        <name>Zn(2+)</name>
        <dbReference type="ChEBI" id="CHEBI:29105"/>
    </ligand>
</feature>
<evidence type="ECO:0000256" key="5">
    <source>
        <dbReference type="ARBA" id="ARBA00022723"/>
    </source>
</evidence>
<evidence type="ECO:0000256" key="1">
    <source>
        <dbReference type="ARBA" id="ARBA00001947"/>
    </source>
</evidence>
<comment type="cofactor">
    <cofactor evidence="1">
        <name>Zn(2+)</name>
        <dbReference type="ChEBI" id="CHEBI:29105"/>
    </cofactor>
</comment>
<dbReference type="STRING" id="282301.A0A267E239"/>
<evidence type="ECO:0000259" key="12">
    <source>
        <dbReference type="PROSITE" id="PS50305"/>
    </source>
</evidence>
<feature type="binding site" evidence="11">
    <location>
        <position position="161"/>
    </location>
    <ligand>
        <name>Zn(2+)</name>
        <dbReference type="ChEBI" id="CHEBI:29105"/>
    </ligand>
</feature>
<name>A0A267E239_9PLAT</name>
<keyword evidence="5 11" id="KW-0479">Metal-binding</keyword>
<evidence type="ECO:0000313" key="13">
    <source>
        <dbReference type="EMBL" id="PAA55610.1"/>
    </source>
</evidence>
<dbReference type="PROSITE" id="PS50305">
    <property type="entry name" value="SIRTUIN"/>
    <property type="match status" value="1"/>
</dbReference>
<dbReference type="GO" id="GO:0005634">
    <property type="term" value="C:nucleus"/>
    <property type="evidence" value="ECO:0007669"/>
    <property type="project" value="TreeGrafter"/>
</dbReference>
<keyword evidence="4" id="KW-0808">Transferase</keyword>
<dbReference type="InterPro" id="IPR003000">
    <property type="entry name" value="Sirtuin"/>
</dbReference>
<sequence length="398" mass="43622">MAFSAHKDPEQLKEQNSTDEVLNAQADQLAELIRSAKHFVAFTGAGISTSAGIPDFRGPDGVWTRRTQGREAPRGVSTTSAMPTPTHMALVALANSGHLKLLISQNCDGLHRRSGFPPDRLAELHGNSNLELCSGCGLQYLRDFHVRTSGKVHEHQTGRACPVCSGALLDSVVNFGESLPEKPMRMGFEHCHAADLVLCLGSSLTVTPAANMPEEAAERGAKLVICNLQNTPLDSLSSLRIYGRTDELMTRVCSRLGIQLPAWQLRRRLRVDVHQPTGDEKGDKSALVATFGCVEADNTPATVFQKLSVHLVQDGNREAKEILLGDFDRRTCARSTEFQVRLPQSLPCKVTLAMTFMGHYGEPGLNLTLSLTQPCRYAKQPILMLFDPRLQRWSCEGV</sequence>
<dbReference type="GO" id="GO:0046872">
    <property type="term" value="F:metal ion binding"/>
    <property type="evidence" value="ECO:0007669"/>
    <property type="project" value="UniProtKB-KW"/>
</dbReference>
<evidence type="ECO:0000256" key="3">
    <source>
        <dbReference type="ARBA" id="ARBA00022553"/>
    </source>
</evidence>
<organism evidence="13 14">
    <name type="scientific">Macrostomum lignano</name>
    <dbReference type="NCBI Taxonomy" id="282301"/>
    <lineage>
        <taxon>Eukaryota</taxon>
        <taxon>Metazoa</taxon>
        <taxon>Spiralia</taxon>
        <taxon>Lophotrochozoa</taxon>
        <taxon>Platyhelminthes</taxon>
        <taxon>Rhabditophora</taxon>
        <taxon>Macrostomorpha</taxon>
        <taxon>Macrostomida</taxon>
        <taxon>Macrostomidae</taxon>
        <taxon>Macrostomum</taxon>
    </lineage>
</organism>
<evidence type="ECO:0000256" key="4">
    <source>
        <dbReference type="ARBA" id="ARBA00022679"/>
    </source>
</evidence>
<evidence type="ECO:0000256" key="6">
    <source>
        <dbReference type="ARBA" id="ARBA00022833"/>
    </source>
</evidence>
<gene>
    <name evidence="13" type="ORF">BOX15_Mlig004036g2</name>
</gene>
<dbReference type="GO" id="GO:0070403">
    <property type="term" value="F:NAD+ binding"/>
    <property type="evidence" value="ECO:0007669"/>
    <property type="project" value="InterPro"/>
</dbReference>
<dbReference type="PANTHER" id="PTHR11085:SF1">
    <property type="entry name" value="NAD-DEPENDENT PROTEIN DEACETYLASE SIRTUIN-7"/>
    <property type="match status" value="1"/>
</dbReference>
<evidence type="ECO:0000256" key="10">
    <source>
        <dbReference type="ARBA" id="ARBA00043038"/>
    </source>
</evidence>
<dbReference type="SUPFAM" id="SSF52467">
    <property type="entry name" value="DHS-like NAD/FAD-binding domain"/>
    <property type="match status" value="1"/>
</dbReference>
<accession>A0A267E239</accession>
<dbReference type="EMBL" id="NIVC01002731">
    <property type="protein sequence ID" value="PAA55610.1"/>
    <property type="molecule type" value="Genomic_DNA"/>
</dbReference>
<dbReference type="Pfam" id="PF02146">
    <property type="entry name" value="SIR2"/>
    <property type="match status" value="1"/>
</dbReference>
<dbReference type="FunFam" id="3.40.50.1220:FF:000038">
    <property type="entry name" value="NAD-dependent protein deacetylase sirtuin-6 isoform X2"/>
    <property type="match status" value="1"/>
</dbReference>